<dbReference type="EMBL" id="CP073355">
    <property type="protein sequence ID" value="URA09488.1"/>
    <property type="molecule type" value="Genomic_DNA"/>
</dbReference>
<evidence type="ECO:0000256" key="1">
    <source>
        <dbReference type="SAM" id="MobiDB-lite"/>
    </source>
</evidence>
<proteinExistence type="predicted"/>
<dbReference type="KEGG" id="taqu:KDW03_08300"/>
<organism evidence="2 3">
    <name type="scientific">Thermospira aquatica</name>
    <dbReference type="NCBI Taxonomy" id="2828656"/>
    <lineage>
        <taxon>Bacteria</taxon>
        <taxon>Pseudomonadati</taxon>
        <taxon>Spirochaetota</taxon>
        <taxon>Spirochaetia</taxon>
        <taxon>Brevinematales</taxon>
        <taxon>Thermospiraceae</taxon>
        <taxon>Thermospira</taxon>
    </lineage>
</organism>
<evidence type="ECO:0000313" key="2">
    <source>
        <dbReference type="EMBL" id="URA09488.1"/>
    </source>
</evidence>
<feature type="region of interest" description="Disordered" evidence="1">
    <location>
        <begin position="1"/>
        <end position="20"/>
    </location>
</feature>
<dbReference type="Proteomes" id="UP001056539">
    <property type="component" value="Chromosome"/>
</dbReference>
<gene>
    <name evidence="2" type="ORF">KDW03_08300</name>
</gene>
<evidence type="ECO:0008006" key="4">
    <source>
        <dbReference type="Google" id="ProtNLM"/>
    </source>
</evidence>
<evidence type="ECO:0000313" key="3">
    <source>
        <dbReference type="Proteomes" id="UP001056539"/>
    </source>
</evidence>
<protein>
    <recommendedName>
        <fullName evidence="4">DUF1565 domain-containing protein</fullName>
    </recommendedName>
</protein>
<accession>A0AAX3BB91</accession>
<reference evidence="2" key="2">
    <citation type="submission" date="2022-06" db="EMBL/GenBank/DDBJ databases">
        <title>Thermospira aquatica gen. nov., sp. nov.</title>
        <authorList>
            <person name="Ben Ali Gam Z."/>
            <person name="Labat M."/>
        </authorList>
    </citation>
    <scope>NUCLEOTIDE SEQUENCE</scope>
    <source>
        <strain evidence="2">F1F22</strain>
    </source>
</reference>
<feature type="compositionally biased region" description="Polar residues" evidence="1">
    <location>
        <begin position="11"/>
        <end position="20"/>
    </location>
</feature>
<keyword evidence="3" id="KW-1185">Reference proteome</keyword>
<dbReference type="AlphaFoldDB" id="A0AAX3BB91"/>
<dbReference type="InterPro" id="IPR011050">
    <property type="entry name" value="Pectin_lyase_fold/virulence"/>
</dbReference>
<name>A0AAX3BB91_9SPIR</name>
<dbReference type="RefSeq" id="WP_271434617.1">
    <property type="nucleotide sequence ID" value="NZ_CP073355.1"/>
</dbReference>
<sequence length="398" mass="41408">MFGVQVHGARTNESNTSAPASTNFTTAYDELLFQGTASVGATYSITAVKFRTNGGEWENASGTTTWSFTAVLPLLTNLVDVIAIASSGKTNMISVKAVRDIAIFVSKGGDDANDGISANKSVKTIQVGISRAVQYNIPRVKVASGVYEPGDGLESSEAGVYITNISGFILEGGYDPDFTMTNMATSLDGKDTLKHVMVVSNARNILVNNFVVRNGKANGSGIHACGGGLLLYETTNTILTNMIISNNKANFNGGGVYVASSHTNVILGDLYANSATNVGGGMGNISSNGLGGGVYLTISLSNRIGGEIFSNEAGSGGGIYFNSSPTNTLSADVHHNRAMSGAYGGGVYFKNSVIFFDNTTNRGNIGYGIYTNNSVFENFDGVIWGTGSDANTPDNVGP</sequence>
<reference evidence="2" key="1">
    <citation type="submission" date="2021-04" db="EMBL/GenBank/DDBJ databases">
        <authorList>
            <person name="Postec A."/>
        </authorList>
    </citation>
    <scope>NUCLEOTIDE SEQUENCE</scope>
    <source>
        <strain evidence="2">F1F22</strain>
    </source>
</reference>
<dbReference type="SUPFAM" id="SSF51126">
    <property type="entry name" value="Pectin lyase-like"/>
    <property type="match status" value="1"/>
</dbReference>